<evidence type="ECO:0000256" key="4">
    <source>
        <dbReference type="SAM" id="Coils"/>
    </source>
</evidence>
<feature type="domain" description="C1q" evidence="6">
    <location>
        <begin position="92"/>
        <end position="228"/>
    </location>
</feature>
<dbReference type="PANTHER" id="PTHR22923">
    <property type="entry name" value="CEREBELLIN-RELATED"/>
    <property type="match status" value="1"/>
</dbReference>
<keyword evidence="3 5" id="KW-0732">Signal</keyword>
<evidence type="ECO:0000256" key="2">
    <source>
        <dbReference type="ARBA" id="ARBA00022525"/>
    </source>
</evidence>
<sequence length="228" mass="25855">MKMFCTILYPLLLLLLFSCATLSEVQQKEKGVQAEVTEHLNVKESSALLAFGEFQPHIFTWIQSELAELKSTTSFLKNTLQVTEEQLEQLKRKEDKVAFAATLGNRGSVGPFNTEITLVYKDVFVNEGSAYNPTTGIFTAFVKGVYFFTFSGHNHSSKPMGLKLLKNGQQMITIYNHPQGNRYETASNSISLTLEKGDQVYMRLWENTWVFDNENDHTSFCGHLLFSL</sequence>
<keyword evidence="4" id="KW-0175">Coiled coil</keyword>
<evidence type="ECO:0000313" key="7">
    <source>
        <dbReference type="RefSeq" id="XP_018948824.2"/>
    </source>
</evidence>
<evidence type="ECO:0000256" key="5">
    <source>
        <dbReference type="SAM" id="SignalP"/>
    </source>
</evidence>
<dbReference type="RefSeq" id="XP_018948824.2">
    <property type="nucleotide sequence ID" value="XM_019093279.2"/>
</dbReference>
<dbReference type="PROSITE" id="PS50871">
    <property type="entry name" value="C1Q"/>
    <property type="match status" value="1"/>
</dbReference>
<evidence type="ECO:0000259" key="6">
    <source>
        <dbReference type="PROSITE" id="PS50871"/>
    </source>
</evidence>
<dbReference type="PANTHER" id="PTHR22923:SF102">
    <property type="entry name" value="CEREBELLIN 13-RELATED"/>
    <property type="match status" value="1"/>
</dbReference>
<evidence type="ECO:0000256" key="1">
    <source>
        <dbReference type="ARBA" id="ARBA00004613"/>
    </source>
</evidence>
<dbReference type="InterPro" id="IPR050822">
    <property type="entry name" value="Cerebellin_Synaptic_Org"/>
</dbReference>
<accession>A0A9Q9V7Y9</accession>
<dbReference type="SMART" id="SM00110">
    <property type="entry name" value="C1Q"/>
    <property type="match status" value="1"/>
</dbReference>
<dbReference type="Proteomes" id="UP001155660">
    <property type="component" value="Chromosome B2"/>
</dbReference>
<keyword evidence="2" id="KW-0964">Secreted</keyword>
<feature type="chain" id="PRO_5040404412" evidence="5">
    <location>
        <begin position="24"/>
        <end position="228"/>
    </location>
</feature>
<dbReference type="GO" id="GO:0005576">
    <property type="term" value="C:extracellular region"/>
    <property type="evidence" value="ECO:0007669"/>
    <property type="project" value="UniProtKB-SubCell"/>
</dbReference>
<feature type="signal peptide" evidence="5">
    <location>
        <begin position="1"/>
        <end position="23"/>
    </location>
</feature>
<dbReference type="InterPro" id="IPR001073">
    <property type="entry name" value="C1q_dom"/>
</dbReference>
<gene>
    <name evidence="7" type="primary">LOC109077964</name>
</gene>
<comment type="subcellular location">
    <subcellularLocation>
        <location evidence="1">Secreted</location>
    </subcellularLocation>
</comment>
<dbReference type="PROSITE" id="PS51257">
    <property type="entry name" value="PROKAR_LIPOPROTEIN"/>
    <property type="match status" value="1"/>
</dbReference>
<organism evidence="7">
    <name type="scientific">Cyprinus carpio</name>
    <name type="common">Common carp</name>
    <dbReference type="NCBI Taxonomy" id="7962"/>
    <lineage>
        <taxon>Eukaryota</taxon>
        <taxon>Metazoa</taxon>
        <taxon>Chordata</taxon>
        <taxon>Craniata</taxon>
        <taxon>Vertebrata</taxon>
        <taxon>Euteleostomi</taxon>
        <taxon>Actinopterygii</taxon>
        <taxon>Neopterygii</taxon>
        <taxon>Teleostei</taxon>
        <taxon>Ostariophysi</taxon>
        <taxon>Cypriniformes</taxon>
        <taxon>Cyprinidae</taxon>
        <taxon>Cyprininae</taxon>
        <taxon>Cyprinus</taxon>
    </lineage>
</organism>
<dbReference type="Pfam" id="PF00386">
    <property type="entry name" value="C1q"/>
    <property type="match status" value="1"/>
</dbReference>
<dbReference type="OrthoDB" id="6154955at2759"/>
<protein>
    <submittedName>
        <fullName evidence="7">Complement C1q-like protein 2</fullName>
    </submittedName>
</protein>
<evidence type="ECO:0000256" key="3">
    <source>
        <dbReference type="ARBA" id="ARBA00022729"/>
    </source>
</evidence>
<dbReference type="AlphaFoldDB" id="A0A9Q9V7Y9"/>
<dbReference type="KEGG" id="ccar:109077964"/>
<feature type="coiled-coil region" evidence="4">
    <location>
        <begin position="66"/>
        <end position="93"/>
    </location>
</feature>
<proteinExistence type="predicted"/>
<name>A0A9Q9V7Y9_CYPCA</name>
<reference evidence="7" key="1">
    <citation type="submission" date="2025-08" db="UniProtKB">
        <authorList>
            <consortium name="RefSeq"/>
        </authorList>
    </citation>
    <scope>IDENTIFICATION</scope>
    <source>
        <tissue evidence="7">Muscle</tissue>
    </source>
</reference>
<dbReference type="GeneID" id="109077964"/>